<accession>A0A803N7E2</accession>
<evidence type="ECO:0000256" key="1">
    <source>
        <dbReference type="SAM" id="Coils"/>
    </source>
</evidence>
<dbReference type="Gramene" id="AUR62041696-RA">
    <property type="protein sequence ID" value="AUR62041696-RA:cds"/>
    <property type="gene ID" value="AUR62041696"/>
</dbReference>
<dbReference type="PANTHER" id="PTHR47211:SF3">
    <property type="entry name" value="TRIHELIX TRANSCRIPTION FACTOR ASR3-LIKE"/>
    <property type="match status" value="1"/>
</dbReference>
<feature type="domain" description="Myb-like" evidence="3">
    <location>
        <begin position="23"/>
        <end position="73"/>
    </location>
</feature>
<evidence type="ECO:0000313" key="4">
    <source>
        <dbReference type="EnsemblPlants" id="AUR62041696-RA:cds"/>
    </source>
</evidence>
<evidence type="ECO:0000256" key="2">
    <source>
        <dbReference type="SAM" id="MobiDB-lite"/>
    </source>
</evidence>
<name>A0A803N7E2_CHEQI</name>
<reference evidence="4" key="2">
    <citation type="submission" date="2021-03" db="UniProtKB">
        <authorList>
            <consortium name="EnsemblPlants"/>
        </authorList>
    </citation>
    <scope>IDENTIFICATION</scope>
</reference>
<proteinExistence type="predicted"/>
<feature type="region of interest" description="Disordered" evidence="2">
    <location>
        <begin position="181"/>
        <end position="224"/>
    </location>
</feature>
<protein>
    <recommendedName>
        <fullName evidence="3">Myb-like domain-containing protein</fullName>
    </recommendedName>
</protein>
<keyword evidence="1" id="KW-0175">Coiled coil</keyword>
<dbReference type="PROSITE" id="PS50090">
    <property type="entry name" value="MYB_LIKE"/>
    <property type="match status" value="1"/>
</dbReference>
<dbReference type="EnsemblPlants" id="AUR62041696-RA">
    <property type="protein sequence ID" value="AUR62041696-RA:cds"/>
    <property type="gene ID" value="AUR62041696"/>
</dbReference>
<evidence type="ECO:0000259" key="3">
    <source>
        <dbReference type="PROSITE" id="PS50090"/>
    </source>
</evidence>
<dbReference type="PANTHER" id="PTHR47211">
    <property type="entry name" value="TRIHELIX TRANSCRIPTION FACTOR ASR3"/>
    <property type="match status" value="1"/>
</dbReference>
<organism evidence="4 5">
    <name type="scientific">Chenopodium quinoa</name>
    <name type="common">Quinoa</name>
    <dbReference type="NCBI Taxonomy" id="63459"/>
    <lineage>
        <taxon>Eukaryota</taxon>
        <taxon>Viridiplantae</taxon>
        <taxon>Streptophyta</taxon>
        <taxon>Embryophyta</taxon>
        <taxon>Tracheophyta</taxon>
        <taxon>Spermatophyta</taxon>
        <taxon>Magnoliopsida</taxon>
        <taxon>eudicotyledons</taxon>
        <taxon>Gunneridae</taxon>
        <taxon>Pentapetalae</taxon>
        <taxon>Caryophyllales</taxon>
        <taxon>Chenopodiaceae</taxon>
        <taxon>Chenopodioideae</taxon>
        <taxon>Atripliceae</taxon>
        <taxon>Chenopodium</taxon>
    </lineage>
</organism>
<evidence type="ECO:0000313" key="5">
    <source>
        <dbReference type="Proteomes" id="UP000596660"/>
    </source>
</evidence>
<feature type="coiled-coil region" evidence="1">
    <location>
        <begin position="235"/>
        <end position="269"/>
    </location>
</feature>
<keyword evidence="5" id="KW-1185">Reference proteome</keyword>
<sequence>MAIVSELNGNQNPGLDDGSVTDAKSKRHPRWTRQETLTLIQAKEITENSPHKGRKISVKRGPAQCKKRWSNLIGDFRKVKNWESKMVNKADSFWNMRNDLRKEKKLPVTFDVEVFKEGGDDDEVDEEDEKMQDGAEVLSEIKNKVQETLAITGKLDDVKSADNVTEEPVKNFCIQEPISEEQHHQAFQKKNKSSNQDTSKESRPNFSNEDSQGKGKRQRLSTDECKANCSEEQLLKVLEENNRLLNAQLESHNKNCQLEREQRKQNNNELMSTLSNLTDVLSKIAEKL</sequence>
<feature type="region of interest" description="Disordered" evidence="2">
    <location>
        <begin position="1"/>
        <end position="30"/>
    </location>
</feature>
<reference evidence="4" key="1">
    <citation type="journal article" date="2017" name="Nature">
        <title>The genome of Chenopodium quinoa.</title>
        <authorList>
            <person name="Jarvis D.E."/>
            <person name="Ho Y.S."/>
            <person name="Lightfoot D.J."/>
            <person name="Schmoeckel S.M."/>
            <person name="Li B."/>
            <person name="Borm T.J.A."/>
            <person name="Ohyanagi H."/>
            <person name="Mineta K."/>
            <person name="Michell C.T."/>
            <person name="Saber N."/>
            <person name="Kharbatia N.M."/>
            <person name="Rupper R.R."/>
            <person name="Sharp A.R."/>
            <person name="Dally N."/>
            <person name="Boughton B.A."/>
            <person name="Woo Y.H."/>
            <person name="Gao G."/>
            <person name="Schijlen E.G.W.M."/>
            <person name="Guo X."/>
            <person name="Momin A.A."/>
            <person name="Negrao S."/>
            <person name="Al-Babili S."/>
            <person name="Gehring C."/>
            <person name="Roessner U."/>
            <person name="Jung C."/>
            <person name="Murphy K."/>
            <person name="Arold S.T."/>
            <person name="Gojobori T."/>
            <person name="van der Linden C.G."/>
            <person name="van Loo E.N."/>
            <person name="Jellen E.N."/>
            <person name="Maughan P.J."/>
            <person name="Tester M."/>
        </authorList>
    </citation>
    <scope>NUCLEOTIDE SEQUENCE [LARGE SCALE GENOMIC DNA]</scope>
    <source>
        <strain evidence="4">cv. PI 614886</strain>
    </source>
</reference>
<dbReference type="Proteomes" id="UP000596660">
    <property type="component" value="Unplaced"/>
</dbReference>
<dbReference type="AlphaFoldDB" id="A0A803N7E2"/>
<dbReference type="InterPro" id="IPR001005">
    <property type="entry name" value="SANT/Myb"/>
</dbReference>
<dbReference type="OMA" id="IQREPIF"/>